<evidence type="ECO:0000256" key="5">
    <source>
        <dbReference type="PROSITE-ProRule" id="PRU10015"/>
    </source>
</evidence>
<dbReference type="RefSeq" id="WP_132226291.1">
    <property type="nucleotide sequence ID" value="NZ_JANKBF010000006.1"/>
</dbReference>
<dbReference type="AlphaFoldDB" id="A0A4R3Z765"/>
<dbReference type="InterPro" id="IPR010280">
    <property type="entry name" value="U5_MeTrfase_fam"/>
</dbReference>
<dbReference type="Pfam" id="PF05958">
    <property type="entry name" value="tRNA_U5-meth_tr"/>
    <property type="match status" value="1"/>
</dbReference>
<dbReference type="FunFam" id="3.40.50.150:FF:000009">
    <property type="entry name" value="23S rRNA (Uracil(1939)-C(5))-methyltransferase RlmD"/>
    <property type="match status" value="1"/>
</dbReference>
<proteinExistence type="inferred from homology"/>
<dbReference type="Gene3D" id="2.40.50.1070">
    <property type="match status" value="1"/>
</dbReference>
<dbReference type="FunFam" id="2.40.50.1070:FF:000003">
    <property type="entry name" value="23S rRNA (Uracil-5-)-methyltransferase RumA"/>
    <property type="match status" value="1"/>
</dbReference>
<gene>
    <name evidence="6" type="ORF">EDD60_10491</name>
</gene>
<dbReference type="Proteomes" id="UP000295515">
    <property type="component" value="Unassembled WGS sequence"/>
</dbReference>
<dbReference type="EMBL" id="SMCQ01000004">
    <property type="protein sequence ID" value="TCW01274.1"/>
    <property type="molecule type" value="Genomic_DNA"/>
</dbReference>
<evidence type="ECO:0000256" key="2">
    <source>
        <dbReference type="ARBA" id="ARBA00022679"/>
    </source>
</evidence>
<feature type="active site" evidence="5">
    <location>
        <position position="330"/>
    </location>
</feature>
<evidence type="ECO:0000256" key="3">
    <source>
        <dbReference type="ARBA" id="ARBA00022691"/>
    </source>
</evidence>
<keyword evidence="3 4" id="KW-0949">S-adenosyl-L-methionine</keyword>
<dbReference type="InterPro" id="IPR029063">
    <property type="entry name" value="SAM-dependent_MTases_sf"/>
</dbReference>
<dbReference type="InterPro" id="IPR030390">
    <property type="entry name" value="MeTrfase_TrmA_AS"/>
</dbReference>
<dbReference type="NCBIfam" id="TIGR00479">
    <property type="entry name" value="rumA"/>
    <property type="match status" value="1"/>
</dbReference>
<evidence type="ECO:0000256" key="4">
    <source>
        <dbReference type="PROSITE-ProRule" id="PRU01024"/>
    </source>
</evidence>
<dbReference type="GO" id="GO:0070475">
    <property type="term" value="P:rRNA base methylation"/>
    <property type="evidence" value="ECO:0007669"/>
    <property type="project" value="TreeGrafter"/>
</dbReference>
<comment type="similarity">
    <text evidence="4">Belongs to the class I-like SAM-binding methyltransferase superfamily. RNA M5U methyltransferase family.</text>
</comment>
<dbReference type="PANTHER" id="PTHR11061:SF30">
    <property type="entry name" value="TRNA (URACIL(54)-C(5))-METHYLTRANSFERASE"/>
    <property type="match status" value="1"/>
</dbReference>
<keyword evidence="1 4" id="KW-0489">Methyltransferase</keyword>
<feature type="binding site" evidence="4">
    <location>
        <position position="234"/>
    </location>
    <ligand>
        <name>S-adenosyl-L-methionine</name>
        <dbReference type="ChEBI" id="CHEBI:59789"/>
    </ligand>
</feature>
<feature type="binding site" evidence="4">
    <location>
        <position position="303"/>
    </location>
    <ligand>
        <name>S-adenosyl-L-methionine</name>
        <dbReference type="ChEBI" id="CHEBI:59789"/>
    </ligand>
</feature>
<dbReference type="PANTHER" id="PTHR11061">
    <property type="entry name" value="RNA M5U METHYLTRANSFERASE"/>
    <property type="match status" value="1"/>
</dbReference>
<sequence>MKCDISKRCGSCQYINMDYHQQLVKKQEECQKLFPHLNVHSVEGMDHPYEYRNKVIVAFNQKYEYGLYEESSHKIVPTQKCLLHDEETHKILSKIQSLFRKYRMSIYDEKKNRGFMKHVLIRRAVSTNQTLVVLVATDGMFKGSKNFCQELVKACPTVKSIVLNVNKRQTSVVLSDNEKVLYGKGFIVDELCGLTFKISARSFYQINHEQCVKLYAKVKELLNSQKDEIILDTYCGIGTIGMSVADKCQEVIGVELNKDAYKDALNNAKMNHIDNVRFINDDATEFMIQMANKHQSVDSIIMDPPRAGSTKEFIHSVKVLQPKKVVYVSCDPTTQARDLKWFKEIGYQASDVYLYDMFPHTGHVECVVLLTKVHNG</sequence>
<dbReference type="SUPFAM" id="SSF53335">
    <property type="entry name" value="S-adenosyl-L-methionine-dependent methyltransferases"/>
    <property type="match status" value="1"/>
</dbReference>
<dbReference type="CDD" id="cd02440">
    <property type="entry name" value="AdoMet_MTases"/>
    <property type="match status" value="1"/>
</dbReference>
<protein>
    <submittedName>
        <fullName evidence="6">23S rRNA (Uracil1939-C5)-methyltransferase</fullName>
    </submittedName>
</protein>
<name>A0A4R3Z765_9FIRM</name>
<dbReference type="GeneID" id="98914786"/>
<feature type="binding site" evidence="4">
    <location>
        <position position="205"/>
    </location>
    <ligand>
        <name>S-adenosyl-L-methionine</name>
        <dbReference type="ChEBI" id="CHEBI:59789"/>
    </ligand>
</feature>
<dbReference type="PROSITE" id="PS01230">
    <property type="entry name" value="TRMA_1"/>
    <property type="match status" value="1"/>
</dbReference>
<evidence type="ECO:0000256" key="1">
    <source>
        <dbReference type="ARBA" id="ARBA00022603"/>
    </source>
</evidence>
<feature type="binding site" evidence="4">
    <location>
        <position position="255"/>
    </location>
    <ligand>
        <name>S-adenosyl-L-methionine</name>
        <dbReference type="ChEBI" id="CHEBI:59789"/>
    </ligand>
</feature>
<accession>A0A4R3Z765</accession>
<evidence type="ECO:0000313" key="6">
    <source>
        <dbReference type="EMBL" id="TCW01274.1"/>
    </source>
</evidence>
<organism evidence="6 7">
    <name type="scientific">Longibaculum muris</name>
    <dbReference type="NCBI Taxonomy" id="1796628"/>
    <lineage>
        <taxon>Bacteria</taxon>
        <taxon>Bacillati</taxon>
        <taxon>Bacillota</taxon>
        <taxon>Erysipelotrichia</taxon>
        <taxon>Erysipelotrichales</taxon>
        <taxon>Coprobacillaceae</taxon>
        <taxon>Longibaculum</taxon>
    </lineage>
</organism>
<comment type="caution">
    <text evidence="6">The sequence shown here is derived from an EMBL/GenBank/DDBJ whole genome shotgun (WGS) entry which is preliminary data.</text>
</comment>
<keyword evidence="2 4" id="KW-0808">Transferase</keyword>
<evidence type="ECO:0000313" key="7">
    <source>
        <dbReference type="Proteomes" id="UP000295515"/>
    </source>
</evidence>
<keyword evidence="7" id="KW-1185">Reference proteome</keyword>
<reference evidence="6 7" key="1">
    <citation type="submission" date="2019-03" db="EMBL/GenBank/DDBJ databases">
        <title>Genomic Encyclopedia of Type Strains, Phase IV (KMG-IV): sequencing the most valuable type-strain genomes for metagenomic binning, comparative biology and taxonomic classification.</title>
        <authorList>
            <person name="Goeker M."/>
        </authorList>
    </citation>
    <scope>NUCLEOTIDE SEQUENCE [LARGE SCALE GENOMIC DNA]</scope>
    <source>
        <strain evidence="6 7">DSM 29487</strain>
    </source>
</reference>
<feature type="active site" description="Nucleophile" evidence="4">
    <location>
        <position position="330"/>
    </location>
</feature>
<dbReference type="Gene3D" id="3.40.50.150">
    <property type="entry name" value="Vaccinia Virus protein VP39"/>
    <property type="match status" value="1"/>
</dbReference>
<dbReference type="GO" id="GO:0070041">
    <property type="term" value="F:rRNA (uridine-C5-)-methyltransferase activity"/>
    <property type="evidence" value="ECO:0007669"/>
    <property type="project" value="TreeGrafter"/>
</dbReference>
<dbReference type="PROSITE" id="PS51687">
    <property type="entry name" value="SAM_MT_RNA_M5U"/>
    <property type="match status" value="1"/>
</dbReference>